<accession>A0A2P2KD89</accession>
<reference evidence="1" key="1">
    <citation type="submission" date="2018-02" db="EMBL/GenBank/DDBJ databases">
        <title>Rhizophora mucronata_Transcriptome.</title>
        <authorList>
            <person name="Meera S.P."/>
            <person name="Sreeshan A."/>
            <person name="Augustine A."/>
        </authorList>
    </citation>
    <scope>NUCLEOTIDE SEQUENCE</scope>
    <source>
        <tissue evidence="1">Leaf</tissue>
    </source>
</reference>
<sequence length="50" mass="5942">MVHFTFYKRMPLDIMLRTPANIGHGTLLRQYSIVMILNGYFLLHISDKQF</sequence>
<dbReference type="AlphaFoldDB" id="A0A2P2KD89"/>
<dbReference type="EMBL" id="GGEC01023222">
    <property type="protein sequence ID" value="MBX03706.1"/>
    <property type="molecule type" value="Transcribed_RNA"/>
</dbReference>
<evidence type="ECO:0000313" key="1">
    <source>
        <dbReference type="EMBL" id="MBX03706.1"/>
    </source>
</evidence>
<name>A0A2P2KD89_RHIMU</name>
<organism evidence="1">
    <name type="scientific">Rhizophora mucronata</name>
    <name type="common">Asiatic mangrove</name>
    <dbReference type="NCBI Taxonomy" id="61149"/>
    <lineage>
        <taxon>Eukaryota</taxon>
        <taxon>Viridiplantae</taxon>
        <taxon>Streptophyta</taxon>
        <taxon>Embryophyta</taxon>
        <taxon>Tracheophyta</taxon>
        <taxon>Spermatophyta</taxon>
        <taxon>Magnoliopsida</taxon>
        <taxon>eudicotyledons</taxon>
        <taxon>Gunneridae</taxon>
        <taxon>Pentapetalae</taxon>
        <taxon>rosids</taxon>
        <taxon>fabids</taxon>
        <taxon>Malpighiales</taxon>
        <taxon>Rhizophoraceae</taxon>
        <taxon>Rhizophora</taxon>
    </lineage>
</organism>
<protein>
    <submittedName>
        <fullName evidence="1">Uncharacterized protein</fullName>
    </submittedName>
</protein>
<proteinExistence type="predicted"/>